<feature type="domain" description="F5/8 type C" evidence="11">
    <location>
        <begin position="1527"/>
        <end position="1659"/>
    </location>
</feature>
<evidence type="ECO:0000256" key="8">
    <source>
        <dbReference type="ARBA" id="ARBA00023326"/>
    </source>
</evidence>
<feature type="region of interest" description="Disordered" evidence="9">
    <location>
        <begin position="1507"/>
        <end position="1553"/>
    </location>
</feature>
<sequence length="1791" mass="189683">MIRPSSRARLRATAVVVAAAMAALTLTATAPAASGATAAAVPNASTPVPVGGGSYAATPPKSLDRPGRDVTGVVNKKLYIDSSMSGEPVPTNKWWSDLIVNKFSGNLWADPFVVSNTELGTRIAYPTEWNKDGSSMLDNSAIQVQGSVPPQPDASDIDMAGFDGPAFDAGWTSTGDAFAAPSNGTAKGQTTVEKYLGKGLVNSFTSEKGDQAEGTLTSPEFTVDRDFIALMVGGGNHPGQTEVRLVIDGKTVASATGEQSEILRWVSWDVTAYAGQTATIQVVDDMPAGWAHVLVDQIVRTDVPAGIADRFGTAFRATQADALRWGDWNVSWRMHQSATQFMDVSIARGTPYTWFEFENVVPKISVGAGATFAAADGSPLKFPATVDAFTITQDDRSFGVHAPTGSSFDLVGNSIEATLTADYLVVSALPASGADLDAMSKHAFAIPRDTTMEYTYSADKAEVVETYDVETEALQGADLDTIQGWLPHTYNSTTTNIDFAKPTYVTPRGVMKTAVGHGGWTVTYPFTGITPVAPAPQKTGGANEYDVAAMKKFVSSYAKRTEYGGDTYWGGKDVLQFAEYMTMAKQIGDDASYETLKGTLKTALNDWFTYTPGENEKFFTRYDTWKALVGFGDSYGSLEFTDNHFHYGYFTLAAGLLAFEDPEWAAQFGPMATLVAKQYANWDRDDKNFPYLRTFDVFEGHSYAGGYSSTNGNNQESSSEAIQSWAGIFMLGSALGNTEMQATGAMGYVTERAAVMDYYLDYNGNPDAADGTGVGVFPDAYAHSTTGILFDSGQAFATYFNGDPAWIFGIQWMPTGPWLNYLGWDRQFSKSLLNDMFDERPASNGAFVKGDIGGVLGLAAKQMAGVGTSYGAVVTKSPTDSVNTLKDAVRKAYLNNPGYTSAKVAANPLFNSATGELYFTVDANGQLVFPAEHWTPETLPAVFAPAVPPIDKPDSDPKEWATGWKLFSYLSTDYVADQAVQQKIHNYDVSGYESGVDTAQAAGVYSRMGDALGNVVLGLTAQSDPDFYAEMYAELSKTKDPVVTSDSMAGAVYYNAMANRSLGSEILTRHVATPTSQVYYNAETKVYSYVVFNGTDAQAGYKVYEGDTVIGTIQVPAHTTVQHHLDAKLDHIVVTTPDSAKTVQRGDSRGFTAVGYDQYGATIPLDDLKWSVDGGGSIDASGTFSATKNADPVTVTATNGATTASYELRVAPRPVLSSLSVSPEFARVTSGQSTTFAATGLDQYGDPIESGPVSWKTTAEGSIDDAGKLTTSATGAGYVTASAGAASGTAVVAVIAAATDIARGKPVVASTTNGANTAKAAVDGSSATRWESKHGAGEQWLRVDLGKQYDISSVHINWEDAAAAKYEIQVSDDTDGPWTTVKTVSKAAPTIDDVAVEATGRYVRILGLERLTGYGYSIWDLGVTGTLSTSAIDTSELLVTPQNPAVVSGRDVKFAAWAFDGAGNGGRVTGPWAAEGGMIAADGTYTAGTTAGRYPVTIEFDGVTGSSTATVSANTPAAEPEQPGEPTPRELANVASGKKASASSTENSSTPARFAVDASATSRWSSAASDGAWIEVDLGSTASIERIDLDWEAAYGRKYLLQTRDSENDDWNTAVTENAGDGGNDSHVVDVRARFVRMKGVERATQYGYSLFDISVWSADGTVVAKNLAEGASATSTSDEAPGTKAGNAVDGHASSRWSSKASDDQSITVDLGAQHKVKTVAVNWEGAYAAEYLIQGSASATGPFTTLATQKAGAGGLESFDVTGDYRYIRVQGVHRATPYGYSIFEITVN</sequence>
<dbReference type="Gene3D" id="2.60.120.260">
    <property type="entry name" value="Galactose-binding domain-like"/>
    <property type="match status" value="3"/>
</dbReference>
<accession>A0A916WKG8</accession>
<evidence type="ECO:0000256" key="1">
    <source>
        <dbReference type="ARBA" id="ARBA00000382"/>
    </source>
</evidence>
<comment type="caution">
    <text evidence="12">The sequence shown here is derived from an EMBL/GenBank/DDBJ whole genome shotgun (WGS) entry which is preliminary data.</text>
</comment>
<dbReference type="PANTHER" id="PTHR31983">
    <property type="entry name" value="ENDO-1,3(4)-BETA-GLUCANASE 1"/>
    <property type="match status" value="1"/>
</dbReference>
<keyword evidence="13" id="KW-1185">Reference proteome</keyword>
<dbReference type="GO" id="GO:0052861">
    <property type="term" value="F:endo-1,3(4)-beta-glucanase activity"/>
    <property type="evidence" value="ECO:0007669"/>
    <property type="project" value="InterPro"/>
</dbReference>
<dbReference type="InterPro" id="IPR005200">
    <property type="entry name" value="Endo-beta-glucanase"/>
</dbReference>
<feature type="chain" id="PRO_5037586421" description="glucan endo-1,3-beta-D-glucosidase" evidence="10">
    <location>
        <begin position="33"/>
        <end position="1791"/>
    </location>
</feature>
<gene>
    <name evidence="12" type="ORF">GCM10010979_21020</name>
</gene>
<feature type="region of interest" description="Disordered" evidence="9">
    <location>
        <begin position="1673"/>
        <end position="1702"/>
    </location>
</feature>
<dbReference type="GO" id="GO:0071555">
    <property type="term" value="P:cell wall organization"/>
    <property type="evidence" value="ECO:0007669"/>
    <property type="project" value="UniProtKB-KW"/>
</dbReference>
<reference evidence="12" key="2">
    <citation type="submission" date="2020-09" db="EMBL/GenBank/DDBJ databases">
        <authorList>
            <person name="Sun Q."/>
            <person name="Zhou Y."/>
        </authorList>
    </citation>
    <scope>NUCLEOTIDE SEQUENCE</scope>
    <source>
        <strain evidence="12">CGMCC 1.12813</strain>
    </source>
</reference>
<dbReference type="PROSITE" id="PS50022">
    <property type="entry name" value="FA58C_3"/>
    <property type="match status" value="3"/>
</dbReference>
<dbReference type="InterPro" id="IPR008979">
    <property type="entry name" value="Galactose-bd-like_sf"/>
</dbReference>
<dbReference type="Pfam" id="PF17652">
    <property type="entry name" value="Glyco_hydro81C"/>
    <property type="match status" value="1"/>
</dbReference>
<protein>
    <recommendedName>
        <fullName evidence="3">glucan endo-1,3-beta-D-glucosidase</fullName>
        <ecNumber evidence="3">3.2.1.39</ecNumber>
    </recommendedName>
</protein>
<evidence type="ECO:0000259" key="11">
    <source>
        <dbReference type="PROSITE" id="PS50022"/>
    </source>
</evidence>
<organism evidence="12 13">
    <name type="scientific">Conyzicola nivalis</name>
    <dbReference type="NCBI Taxonomy" id="1477021"/>
    <lineage>
        <taxon>Bacteria</taxon>
        <taxon>Bacillati</taxon>
        <taxon>Actinomycetota</taxon>
        <taxon>Actinomycetes</taxon>
        <taxon>Micrococcales</taxon>
        <taxon>Microbacteriaceae</taxon>
        <taxon>Conyzicola</taxon>
    </lineage>
</organism>
<dbReference type="InterPro" id="IPR000421">
    <property type="entry name" value="FA58C"/>
</dbReference>
<keyword evidence="7" id="KW-0961">Cell wall biogenesis/degradation</keyword>
<evidence type="ECO:0000256" key="2">
    <source>
        <dbReference type="ARBA" id="ARBA00010730"/>
    </source>
</evidence>
<evidence type="ECO:0000256" key="4">
    <source>
        <dbReference type="ARBA" id="ARBA00022801"/>
    </source>
</evidence>
<dbReference type="Gene3D" id="2.60.40.1080">
    <property type="match status" value="1"/>
</dbReference>
<dbReference type="PANTHER" id="PTHR31983:SF0">
    <property type="entry name" value="GLUCAN ENDO-1,3-BETA-D-GLUCOSIDASE 2"/>
    <property type="match status" value="1"/>
</dbReference>
<evidence type="ECO:0000256" key="6">
    <source>
        <dbReference type="ARBA" id="ARBA00023295"/>
    </source>
</evidence>
<dbReference type="Pfam" id="PF22633">
    <property type="entry name" value="F5_F8_type_C_2"/>
    <property type="match status" value="2"/>
</dbReference>
<evidence type="ECO:0000256" key="5">
    <source>
        <dbReference type="ARBA" id="ARBA00023277"/>
    </source>
</evidence>
<keyword evidence="10" id="KW-0732">Signal</keyword>
<reference evidence="12" key="1">
    <citation type="journal article" date="2014" name="Int. J. Syst. Evol. Microbiol.">
        <title>Complete genome sequence of Corynebacterium casei LMG S-19264T (=DSM 44701T), isolated from a smear-ripened cheese.</title>
        <authorList>
            <consortium name="US DOE Joint Genome Institute (JGI-PGF)"/>
            <person name="Walter F."/>
            <person name="Albersmeier A."/>
            <person name="Kalinowski J."/>
            <person name="Ruckert C."/>
        </authorList>
    </citation>
    <scope>NUCLEOTIDE SEQUENCE</scope>
    <source>
        <strain evidence="12">CGMCC 1.12813</strain>
    </source>
</reference>
<dbReference type="PROSITE" id="PS52008">
    <property type="entry name" value="GH81"/>
    <property type="match status" value="1"/>
</dbReference>
<dbReference type="InterPro" id="IPR040720">
    <property type="entry name" value="GH81_C"/>
</dbReference>
<comment type="similarity">
    <text evidence="2">Belongs to the glycosyl hydrolase 81 family.</text>
</comment>
<dbReference type="SUPFAM" id="SSF49785">
    <property type="entry name" value="Galactose-binding domain-like"/>
    <property type="match status" value="3"/>
</dbReference>
<name>A0A916WKG8_9MICO</name>
<comment type="catalytic activity">
    <reaction evidence="1">
        <text>Hydrolysis of (1-&gt;3)-beta-D-glucosidic linkages in (1-&gt;3)-beta-D-glucans.</text>
        <dbReference type="EC" id="3.2.1.39"/>
    </reaction>
</comment>
<dbReference type="RefSeq" id="WP_188510559.1">
    <property type="nucleotide sequence ID" value="NZ_BMGB01000001.1"/>
</dbReference>
<keyword evidence="6" id="KW-0326">Glycosidase</keyword>
<dbReference type="EC" id="3.2.1.39" evidence="3"/>
<keyword evidence="4" id="KW-0378">Hydrolase</keyword>
<feature type="domain" description="F5/8 type C" evidence="11">
    <location>
        <begin position="1290"/>
        <end position="1426"/>
    </location>
</feature>
<evidence type="ECO:0000256" key="3">
    <source>
        <dbReference type="ARBA" id="ARBA00012780"/>
    </source>
</evidence>
<dbReference type="Pfam" id="PF00754">
    <property type="entry name" value="F5_F8_type_C"/>
    <property type="match status" value="1"/>
</dbReference>
<feature type="signal peptide" evidence="10">
    <location>
        <begin position="1"/>
        <end position="32"/>
    </location>
</feature>
<proteinExistence type="inferred from homology"/>
<feature type="compositionally biased region" description="Polar residues" evidence="9">
    <location>
        <begin position="1541"/>
        <end position="1551"/>
    </location>
</feature>
<evidence type="ECO:0000256" key="10">
    <source>
        <dbReference type="SAM" id="SignalP"/>
    </source>
</evidence>
<dbReference type="GO" id="GO:0000272">
    <property type="term" value="P:polysaccharide catabolic process"/>
    <property type="evidence" value="ECO:0007669"/>
    <property type="project" value="UniProtKB-KW"/>
</dbReference>
<evidence type="ECO:0000313" key="12">
    <source>
        <dbReference type="EMBL" id="GGB06105.1"/>
    </source>
</evidence>
<evidence type="ECO:0000256" key="9">
    <source>
        <dbReference type="SAM" id="MobiDB-lite"/>
    </source>
</evidence>
<evidence type="ECO:0000256" key="7">
    <source>
        <dbReference type="ARBA" id="ARBA00023316"/>
    </source>
</evidence>
<dbReference type="Gene3D" id="2.70.98.30">
    <property type="entry name" value="Golgi alpha-mannosidase II, domain 4"/>
    <property type="match status" value="1"/>
</dbReference>
<keyword evidence="8" id="KW-0624">Polysaccharide degradation</keyword>
<dbReference type="Proteomes" id="UP000606922">
    <property type="component" value="Unassembled WGS sequence"/>
</dbReference>
<dbReference type="EMBL" id="BMGB01000001">
    <property type="protein sequence ID" value="GGB06105.1"/>
    <property type="molecule type" value="Genomic_DNA"/>
</dbReference>
<evidence type="ECO:0000313" key="13">
    <source>
        <dbReference type="Proteomes" id="UP000606922"/>
    </source>
</evidence>
<keyword evidence="5" id="KW-0119">Carbohydrate metabolism</keyword>
<dbReference type="GO" id="GO:0042973">
    <property type="term" value="F:glucan endo-1,3-beta-D-glucosidase activity"/>
    <property type="evidence" value="ECO:0007669"/>
    <property type="project" value="UniProtKB-EC"/>
</dbReference>
<feature type="domain" description="F5/8 type C" evidence="11">
    <location>
        <begin position="1661"/>
        <end position="1791"/>
    </location>
</feature>